<evidence type="ECO:0000313" key="2">
    <source>
        <dbReference type="EMBL" id="CAF3914982.1"/>
    </source>
</evidence>
<dbReference type="InterPro" id="IPR009105">
    <property type="entry name" value="Colicin_E3_ribonuclease"/>
</dbReference>
<feature type="domain" description="Colicin E3-like ribonuclease" evidence="1">
    <location>
        <begin position="9"/>
        <end position="51"/>
    </location>
</feature>
<dbReference type="InterPro" id="IPR036725">
    <property type="entry name" value="ColE3_ribonuclease_sf"/>
</dbReference>
<accession>A0A8S2UTB0</accession>
<dbReference type="Proteomes" id="UP000681720">
    <property type="component" value="Unassembled WGS sequence"/>
</dbReference>
<dbReference type="Proteomes" id="UP000676336">
    <property type="component" value="Unassembled WGS sequence"/>
</dbReference>
<dbReference type="AlphaFoldDB" id="A0A8S2UTB0"/>
<name>A0A8S2UTB0_9BILA</name>
<protein>
    <recommendedName>
        <fullName evidence="1">Colicin E3-like ribonuclease domain-containing protein</fullName>
    </recommendedName>
</protein>
<evidence type="ECO:0000313" key="4">
    <source>
        <dbReference type="Proteomes" id="UP000681720"/>
    </source>
</evidence>
<organism evidence="3 4">
    <name type="scientific">Rotaria magnacalcarata</name>
    <dbReference type="NCBI Taxonomy" id="392030"/>
    <lineage>
        <taxon>Eukaryota</taxon>
        <taxon>Metazoa</taxon>
        <taxon>Spiralia</taxon>
        <taxon>Gnathifera</taxon>
        <taxon>Rotifera</taxon>
        <taxon>Eurotatoria</taxon>
        <taxon>Bdelloidea</taxon>
        <taxon>Philodinida</taxon>
        <taxon>Philodinidae</taxon>
        <taxon>Rotaria</taxon>
    </lineage>
</organism>
<dbReference type="Gene3D" id="3.10.380.10">
    <property type="entry name" value="Colicin E3-like ribonuclease domain"/>
    <property type="match status" value="1"/>
</dbReference>
<evidence type="ECO:0000259" key="1">
    <source>
        <dbReference type="Pfam" id="PF09000"/>
    </source>
</evidence>
<dbReference type="GO" id="GO:0043022">
    <property type="term" value="F:ribosome binding"/>
    <property type="evidence" value="ECO:0007669"/>
    <property type="project" value="InterPro"/>
</dbReference>
<dbReference type="EMBL" id="CAJOBI010002114">
    <property type="protein sequence ID" value="CAF3914982.1"/>
    <property type="molecule type" value="Genomic_DNA"/>
</dbReference>
<dbReference type="EMBL" id="CAJOBJ010045618">
    <property type="protein sequence ID" value="CAF4348589.1"/>
    <property type="molecule type" value="Genomic_DNA"/>
</dbReference>
<dbReference type="Pfam" id="PF09000">
    <property type="entry name" value="Cytotoxic"/>
    <property type="match status" value="1"/>
</dbReference>
<proteinExistence type="predicted"/>
<evidence type="ECO:0000313" key="3">
    <source>
        <dbReference type="EMBL" id="CAF4348589.1"/>
    </source>
</evidence>
<feature type="non-terminal residue" evidence="3">
    <location>
        <position position="1"/>
    </location>
</feature>
<dbReference type="SUPFAM" id="SSF63840">
    <property type="entry name" value="Ribonuclease domain of colicin E3"/>
    <property type="match status" value="1"/>
</dbReference>
<dbReference type="GO" id="GO:0003723">
    <property type="term" value="F:RNA binding"/>
    <property type="evidence" value="ECO:0007669"/>
    <property type="project" value="InterPro"/>
</dbReference>
<comment type="caution">
    <text evidence="3">The sequence shown here is derived from an EMBL/GenBank/DDBJ whole genome shotgun (WGS) entry which is preliminary data.</text>
</comment>
<dbReference type="GO" id="GO:0016788">
    <property type="term" value="F:hydrolase activity, acting on ester bonds"/>
    <property type="evidence" value="ECO:0007669"/>
    <property type="project" value="InterPro"/>
</dbReference>
<gene>
    <name evidence="3" type="ORF">GIL414_LOCUS27877</name>
    <name evidence="2" type="ORF">SMN809_LOCUS7360</name>
</gene>
<sequence length="53" mass="6261">ETKQDSKLKRYYEWDYLHGDIEVYNSREIHLGCIDSFAGEWIKGAVKGRKITL</sequence>
<reference evidence="3" key="1">
    <citation type="submission" date="2021-02" db="EMBL/GenBank/DDBJ databases">
        <authorList>
            <person name="Nowell W R."/>
        </authorList>
    </citation>
    <scope>NUCLEOTIDE SEQUENCE</scope>
</reference>